<feature type="compositionally biased region" description="Basic and acidic residues" evidence="4">
    <location>
        <begin position="513"/>
        <end position="535"/>
    </location>
</feature>
<protein>
    <recommendedName>
        <fullName evidence="5">DNA endonuclease activator Ctp1 C-terminal domain-containing protein</fullName>
    </recommendedName>
</protein>
<comment type="subcellular location">
    <subcellularLocation>
        <location evidence="1">Nucleus</location>
    </subcellularLocation>
</comment>
<evidence type="ECO:0000256" key="1">
    <source>
        <dbReference type="ARBA" id="ARBA00004123"/>
    </source>
</evidence>
<evidence type="ECO:0000256" key="2">
    <source>
        <dbReference type="ARBA" id="ARBA00022763"/>
    </source>
</evidence>
<gene>
    <name evidence="6" type="ORF">GQ43DRAFT_15439</name>
</gene>
<evidence type="ECO:0000259" key="5">
    <source>
        <dbReference type="Pfam" id="PF08573"/>
    </source>
</evidence>
<evidence type="ECO:0000313" key="6">
    <source>
        <dbReference type="EMBL" id="KAF2205408.1"/>
    </source>
</evidence>
<sequence length="835" mass="94132">MDESSWWFERYMSRRRAARRTEDEDLEREWKRRDEEHQSLLGHISELVVKNARLVEENSRLKHRLDTESRSVSKMSMEPIQEANRTEKEYGSTAETEQKDLSTATVPYEEYHYMTEKYNDLRSRYHETKTVCKSYKAKIDSVMEKNEKMKDSVKAWAEYVDKRVKGTPTLETGTHTPRLLPRSIKNATTPLPPTPTSIRPSAMKFPQPIVGAEKSSPPTSPSDLGREQSGLPADGHLLDQPLNSSLDFRLPTATHPAPSTDPGERSPNHGTAQSGKIAVPALPRDLEPVETTELPHGGRPQEETAQNTTYVTTDKLPSSQTTRDDEAQDMPPPSAVPDDDDDVPQFVSERSLKRKRDQPTRTEIYRDHGVSSGSPANPYRIKEEQFSSPPPPEVASNLLTRKETLDLDDIGSKVIATPKHQRAQNFQLSRRRDGVPTNVVASLHQERSRSEPIKEERLGSSGSLMATKVTNGRGKELNEAQDRENRGHTGPPPPLERGIGALQSVDPNIQRLSEHVEEKTSSKRQSGDEHRHREQFQFMAESGETPPPENDSENARSAKLTPSAARARFNKRLQASKPSSLTKRVSPPSPRKHHTDKQKAVQNLRPGINNVSTSDVTPSRPSSRVGAVAGAHQPSASRPTSRAGRPSDMRPPPRLSVNQKDNTLLRSKPLNELRVSDFKPNPMFNHGYSYAFSETVRNRDARACLPGCTKPDCCGSAFRALAVTAPPLSSSQEEELLEDFLGDIYDPDCISKMRDDEKAELVLQARTRHMAAKHGKHKQAYERRTTPPGFWRADFPTTQEEREDRERANQIERTMVQERWGEAMRKGGRWMFRDE</sequence>
<dbReference type="AlphaFoldDB" id="A0A9P4JZJ9"/>
<evidence type="ECO:0000256" key="3">
    <source>
        <dbReference type="ARBA" id="ARBA00023242"/>
    </source>
</evidence>
<dbReference type="OrthoDB" id="5801062at2759"/>
<accession>A0A9P4JZJ9</accession>
<evidence type="ECO:0000313" key="7">
    <source>
        <dbReference type="Proteomes" id="UP000799536"/>
    </source>
</evidence>
<keyword evidence="7" id="KW-1185">Reference proteome</keyword>
<keyword evidence="2" id="KW-0227">DNA damage</keyword>
<dbReference type="GO" id="GO:0005634">
    <property type="term" value="C:nucleus"/>
    <property type="evidence" value="ECO:0007669"/>
    <property type="project" value="UniProtKB-SubCell"/>
</dbReference>
<feature type="domain" description="DNA endonuclease activator Ctp1 C-terminal" evidence="5">
    <location>
        <begin position="691"/>
        <end position="800"/>
    </location>
</feature>
<feature type="region of interest" description="Disordered" evidence="4">
    <location>
        <begin position="513"/>
        <end position="661"/>
    </location>
</feature>
<feature type="compositionally biased region" description="Basic and acidic residues" evidence="4">
    <location>
        <begin position="357"/>
        <end position="369"/>
    </location>
</feature>
<dbReference type="Pfam" id="PF08573">
    <property type="entry name" value="SAE2"/>
    <property type="match status" value="1"/>
</dbReference>
<feature type="compositionally biased region" description="Polar residues" evidence="4">
    <location>
        <begin position="460"/>
        <end position="470"/>
    </location>
</feature>
<dbReference type="Proteomes" id="UP000799536">
    <property type="component" value="Unassembled WGS sequence"/>
</dbReference>
<keyword evidence="3" id="KW-0539">Nucleus</keyword>
<feature type="region of interest" description="Disordered" evidence="4">
    <location>
        <begin position="772"/>
        <end position="806"/>
    </location>
</feature>
<name>A0A9P4JZJ9_9PLEO</name>
<dbReference type="GO" id="GO:0006281">
    <property type="term" value="P:DNA repair"/>
    <property type="evidence" value="ECO:0007669"/>
    <property type="project" value="InterPro"/>
</dbReference>
<feature type="compositionally biased region" description="Basic and acidic residues" evidence="4">
    <location>
        <begin position="444"/>
        <end position="458"/>
    </location>
</feature>
<feature type="compositionally biased region" description="Polar residues" evidence="4">
    <location>
        <begin position="303"/>
        <end position="321"/>
    </location>
</feature>
<feature type="region of interest" description="Disordered" evidence="4">
    <location>
        <begin position="65"/>
        <end position="100"/>
    </location>
</feature>
<feature type="region of interest" description="Disordered" evidence="4">
    <location>
        <begin position="167"/>
        <end position="394"/>
    </location>
</feature>
<organism evidence="6 7">
    <name type="scientific">Delitschia confertaspora ATCC 74209</name>
    <dbReference type="NCBI Taxonomy" id="1513339"/>
    <lineage>
        <taxon>Eukaryota</taxon>
        <taxon>Fungi</taxon>
        <taxon>Dikarya</taxon>
        <taxon>Ascomycota</taxon>
        <taxon>Pezizomycotina</taxon>
        <taxon>Dothideomycetes</taxon>
        <taxon>Pleosporomycetidae</taxon>
        <taxon>Pleosporales</taxon>
        <taxon>Delitschiaceae</taxon>
        <taxon>Delitschia</taxon>
    </lineage>
</organism>
<dbReference type="InterPro" id="IPR013882">
    <property type="entry name" value="Ctp1_C"/>
</dbReference>
<proteinExistence type="predicted"/>
<reference evidence="6" key="1">
    <citation type="journal article" date="2020" name="Stud. Mycol.">
        <title>101 Dothideomycetes genomes: a test case for predicting lifestyles and emergence of pathogens.</title>
        <authorList>
            <person name="Haridas S."/>
            <person name="Albert R."/>
            <person name="Binder M."/>
            <person name="Bloem J."/>
            <person name="Labutti K."/>
            <person name="Salamov A."/>
            <person name="Andreopoulos B."/>
            <person name="Baker S."/>
            <person name="Barry K."/>
            <person name="Bills G."/>
            <person name="Bluhm B."/>
            <person name="Cannon C."/>
            <person name="Castanera R."/>
            <person name="Culley D."/>
            <person name="Daum C."/>
            <person name="Ezra D."/>
            <person name="Gonzalez J."/>
            <person name="Henrissat B."/>
            <person name="Kuo A."/>
            <person name="Liang C."/>
            <person name="Lipzen A."/>
            <person name="Lutzoni F."/>
            <person name="Magnuson J."/>
            <person name="Mondo S."/>
            <person name="Nolan M."/>
            <person name="Ohm R."/>
            <person name="Pangilinan J."/>
            <person name="Park H.-J."/>
            <person name="Ramirez L."/>
            <person name="Alfaro M."/>
            <person name="Sun H."/>
            <person name="Tritt A."/>
            <person name="Yoshinaga Y."/>
            <person name="Zwiers L.-H."/>
            <person name="Turgeon B."/>
            <person name="Goodwin S."/>
            <person name="Spatafora J."/>
            <person name="Crous P."/>
            <person name="Grigoriev I."/>
        </authorList>
    </citation>
    <scope>NUCLEOTIDE SEQUENCE</scope>
    <source>
        <strain evidence="6">ATCC 74209</strain>
    </source>
</reference>
<dbReference type="EMBL" id="ML993856">
    <property type="protein sequence ID" value="KAF2205408.1"/>
    <property type="molecule type" value="Genomic_DNA"/>
</dbReference>
<feature type="compositionally biased region" description="Polar residues" evidence="4">
    <location>
        <begin position="609"/>
        <end position="622"/>
    </location>
</feature>
<evidence type="ECO:0000256" key="4">
    <source>
        <dbReference type="SAM" id="MobiDB-lite"/>
    </source>
</evidence>
<feature type="compositionally biased region" description="Basic and acidic residues" evidence="4">
    <location>
        <begin position="473"/>
        <end position="487"/>
    </location>
</feature>
<comment type="caution">
    <text evidence="6">The sequence shown here is derived from an EMBL/GenBank/DDBJ whole genome shotgun (WGS) entry which is preliminary data.</text>
</comment>
<feature type="region of interest" description="Disordered" evidence="4">
    <location>
        <begin position="430"/>
        <end position="500"/>
    </location>
</feature>
<feature type="compositionally biased region" description="Basic and acidic residues" evidence="4">
    <location>
        <begin position="84"/>
        <end position="100"/>
    </location>
</feature>